<sequence length="1172" mass="123745">MSKRRREKHDINLTRAEPGLAKKMKISSRLRKPKAEPRTDSHTVSSAYISPECRSKMQSGRHRHNNSLSESETEIIWDGNSPTAHLQRRIGRHGRSKAGDISEIVQCVNNQAGSTDNSSADMPLLGLWMTRSPNHPAVDLGVVRKTLAHSEQESSKPKSTHRKTTGRLSLLQAELEKIANAINNSVSMDVTGVQNEEQNISETDGNQKQLCMVQQLQHQETVCGDKQLPEEVLVTGQVVGVKTVTKKDQQVSRCQASTRPLVTGKTSTGRLPTSQPKTGHFGRGQSDSSRRVRSQPSTGHSVTGQSNGSRLVAGQSTSQTGQSATGQPKSSCSIAGQSNSGPLAAYQSISDKSKSSLLATGHRNAQPNSGHSVTGKSFVGCLAIGQSSTGQSSTSQSTIGQSVNSKTNAAHLVTSKSATYKSPTPSINGQLVNIKSNAAHLVSGQSSIGQLSTSQSTIGRSVQSKPNAGPLATVHSSTVQSSTSQSTTGQSVNQLNSGRLGTGQSNIGQSSTSQSFTGHSVRTKSNAGHAVTCQASFGPSSTSQSTNGQSVHGKSTSGRLVTGHSSTGQMSTPHPNAGRSVSSKSSFGHSIGLCSTGQTTTSQPTRTKAVTSQSTSGRLVSVQSINGQLSTTQSTNGQSVTGRSNVGHSVAGQPNTGHLSNSHSHTSQSNMGHSTAGQSKVGQSFVFKSKTGQSVPSQSVVSHCAINNQSNISHTTKNHISHHQSDSSTSTNHQSALSKTITNQASTDNDSLWDDCEDLDDELLLAQLSQAEAMETCHAATKQKSPNGSVQTNLPVASSNFQKDTSNQAKAASVARPVIDLSSNCAPKGANFSSLVDHQTSKESLGTNVPVTSSIQTNKFNFKREAGNQNKPVTNVPRPVTNTIGLSSNCVSVKANIGHPMDHQSSNESFQPNKPVTSSIPTNKFNFQRGTSNQNKQVTSVTKPARNSIGSSSNCVSIKANVGRQMDHQPPKESFQPNKPVTSSIPTNKFNFRRDTSHQAKGHSITNLVTNTVSSTTNGASKMTTVGPQMVQEPELDPFDSSLTDDMLISLCAGLDSPHRQPSTVSDSKPVNSTTRTSATSVNMHQQNSTWQQTTSGARQSVSHKPAPSSSVAHPRPPISTQTASSQNVCSLSEIEKKRQQAMARRKKHGNGGQATAILTGAMATQSMLPPR</sequence>
<feature type="compositionally biased region" description="Basic residues" evidence="1">
    <location>
        <begin position="22"/>
        <end position="32"/>
    </location>
</feature>
<dbReference type="EnsemblMetazoa" id="XM_038220523.1">
    <property type="protein sequence ID" value="XP_038076451.1"/>
    <property type="gene ID" value="LOC119744549"/>
</dbReference>
<dbReference type="Proteomes" id="UP000887568">
    <property type="component" value="Unplaced"/>
</dbReference>
<dbReference type="OrthoDB" id="10605574at2759"/>
<reference evidence="2" key="1">
    <citation type="submission" date="2022-11" db="UniProtKB">
        <authorList>
            <consortium name="EnsemblMetazoa"/>
        </authorList>
    </citation>
    <scope>IDENTIFICATION</scope>
</reference>
<feature type="compositionally biased region" description="Polar residues" evidence="1">
    <location>
        <begin position="294"/>
        <end position="344"/>
    </location>
</feature>
<feature type="region of interest" description="Disordered" evidence="1">
    <location>
        <begin position="924"/>
        <end position="953"/>
    </location>
</feature>
<dbReference type="AlphaFoldDB" id="A0A914BKK1"/>
<protein>
    <submittedName>
        <fullName evidence="2">Uncharacterized protein</fullName>
    </submittedName>
</protein>
<organism evidence="2 3">
    <name type="scientific">Patiria miniata</name>
    <name type="common">Bat star</name>
    <name type="synonym">Asterina miniata</name>
    <dbReference type="NCBI Taxonomy" id="46514"/>
    <lineage>
        <taxon>Eukaryota</taxon>
        <taxon>Metazoa</taxon>
        <taxon>Echinodermata</taxon>
        <taxon>Eleutherozoa</taxon>
        <taxon>Asterozoa</taxon>
        <taxon>Asteroidea</taxon>
        <taxon>Valvatacea</taxon>
        <taxon>Valvatida</taxon>
        <taxon>Asterinidae</taxon>
        <taxon>Patiria</taxon>
    </lineage>
</organism>
<accession>A0A914BKK1</accession>
<feature type="compositionally biased region" description="Polar residues" evidence="1">
    <location>
        <begin position="533"/>
        <end position="588"/>
    </location>
</feature>
<feature type="region of interest" description="Disordered" evidence="1">
    <location>
        <begin position="147"/>
        <end position="166"/>
    </location>
</feature>
<feature type="compositionally biased region" description="Polar residues" evidence="1">
    <location>
        <begin position="252"/>
        <end position="277"/>
    </location>
</feature>
<feature type="compositionally biased region" description="Polar residues" evidence="1">
    <location>
        <begin position="493"/>
        <end position="526"/>
    </location>
</feature>
<feature type="compositionally biased region" description="Polar residues" evidence="1">
    <location>
        <begin position="1060"/>
        <end position="1112"/>
    </location>
</feature>
<feature type="compositionally biased region" description="Polar residues" evidence="1">
    <location>
        <begin position="1163"/>
        <end position="1172"/>
    </location>
</feature>
<feature type="compositionally biased region" description="Polar residues" evidence="1">
    <location>
        <begin position="975"/>
        <end position="986"/>
    </location>
</feature>
<feature type="region of interest" description="Disordered" evidence="1">
    <location>
        <begin position="1"/>
        <end position="80"/>
    </location>
</feature>
<feature type="compositionally biased region" description="Polar residues" evidence="1">
    <location>
        <begin position="726"/>
        <end position="738"/>
    </location>
</feature>
<dbReference type="GeneID" id="119744549"/>
<evidence type="ECO:0000256" key="1">
    <source>
        <dbReference type="SAM" id="MobiDB-lite"/>
    </source>
</evidence>
<feature type="compositionally biased region" description="Polar residues" evidence="1">
    <location>
        <begin position="924"/>
        <end position="942"/>
    </location>
</feature>
<feature type="compositionally biased region" description="Low complexity" evidence="1">
    <location>
        <begin position="473"/>
        <end position="492"/>
    </location>
</feature>
<keyword evidence="3" id="KW-1185">Reference proteome</keyword>
<dbReference type="EnsemblMetazoa" id="XM_038220522.1">
    <property type="protein sequence ID" value="XP_038076450.1"/>
    <property type="gene ID" value="LOC119744549"/>
</dbReference>
<feature type="compositionally biased region" description="Low complexity" evidence="1">
    <location>
        <begin position="595"/>
        <end position="607"/>
    </location>
</feature>
<dbReference type="RefSeq" id="XP_038076451.1">
    <property type="nucleotide sequence ID" value="XM_038220523.1"/>
</dbReference>
<evidence type="ECO:0000313" key="2">
    <source>
        <dbReference type="EnsemblMetazoa" id="XP_038076450.1"/>
    </source>
</evidence>
<feature type="region of interest" description="Disordered" evidence="1">
    <location>
        <begin position="454"/>
        <end position="679"/>
    </location>
</feature>
<feature type="compositionally biased region" description="Polar residues" evidence="1">
    <location>
        <begin position="1119"/>
        <end position="1131"/>
    </location>
</feature>
<feature type="region of interest" description="Disordered" evidence="1">
    <location>
        <begin position="966"/>
        <end position="986"/>
    </location>
</feature>
<feature type="compositionally biased region" description="Polar residues" evidence="1">
    <location>
        <begin position="608"/>
        <end position="679"/>
    </location>
</feature>
<evidence type="ECO:0000313" key="3">
    <source>
        <dbReference type="Proteomes" id="UP000887568"/>
    </source>
</evidence>
<proteinExistence type="predicted"/>
<feature type="region of interest" description="Disordered" evidence="1">
    <location>
        <begin position="1054"/>
        <end position="1172"/>
    </location>
</feature>
<feature type="region of interest" description="Disordered" evidence="1">
    <location>
        <begin position="245"/>
        <end position="344"/>
    </location>
</feature>
<feature type="compositionally biased region" description="Polar residues" evidence="1">
    <location>
        <begin position="454"/>
        <end position="466"/>
    </location>
</feature>
<dbReference type="RefSeq" id="XP_038076450.1">
    <property type="nucleotide sequence ID" value="XM_038220522.1"/>
</dbReference>
<feature type="region of interest" description="Disordered" evidence="1">
    <location>
        <begin position="717"/>
        <end position="738"/>
    </location>
</feature>
<name>A0A914BKK1_PATMI</name>